<organism evidence="11 12">
    <name type="scientific">Vitis vinifera</name>
    <name type="common">Grape</name>
    <dbReference type="NCBI Taxonomy" id="29760"/>
    <lineage>
        <taxon>Eukaryota</taxon>
        <taxon>Viridiplantae</taxon>
        <taxon>Streptophyta</taxon>
        <taxon>Embryophyta</taxon>
        <taxon>Tracheophyta</taxon>
        <taxon>Spermatophyta</taxon>
        <taxon>Magnoliopsida</taxon>
        <taxon>eudicotyledons</taxon>
        <taxon>Gunneridae</taxon>
        <taxon>Pentapetalae</taxon>
        <taxon>rosids</taxon>
        <taxon>Vitales</taxon>
        <taxon>Vitaceae</taxon>
        <taxon>Viteae</taxon>
        <taxon>Vitis</taxon>
    </lineage>
</organism>
<evidence type="ECO:0000256" key="3">
    <source>
        <dbReference type="ARBA" id="ARBA00009466"/>
    </source>
</evidence>
<comment type="caution">
    <text evidence="11">The sequence shown here is derived from an EMBL/GenBank/DDBJ whole genome shotgun (WGS) entry which is preliminary data.</text>
</comment>
<dbReference type="GO" id="GO:0005049">
    <property type="term" value="F:nuclear export signal receptor activity"/>
    <property type="evidence" value="ECO:0007669"/>
    <property type="project" value="InterPro"/>
</dbReference>
<keyword evidence="9" id="KW-0539">Nucleus</keyword>
<dbReference type="PANTHER" id="PTHR11223:SF2">
    <property type="entry name" value="EXPORTIN-1"/>
    <property type="match status" value="1"/>
</dbReference>
<sequence>MAAEKLRDLSQPIDVALLDATVAAFYGTGSKEERTAADQILRELQNNPDMWLQVVHILQSTQNLNTKFFALQVLVWVNLHSSEVLILGLLLGASEYMALTCCKCISEADARCLWENQNILAMDVLEGVIKYRWNALPVEQRDGMKNYISEVIVQLSSNEASFRRERLYVNKLNIILVQVLKHEWPARWRSFIPDLVSAAKTSETICENCMAILKLLSEEVFDFSRGEMTQQKIKELKQSLNRLATVSSFSSFMSYAYMYYQHLKELNLYGQRWLHCMLFSHGFLWAIFLNHRWFVQCSSMVHVEFDENQFICNLALETLLKFFPVPSYRNLTLQCLTEVAALNFGDFYNLQYVKMYNIFMVQLQSILPTTTNIPEAYAHGSSEEQAFIQNLALFFTSFYKSHIRVLESSQENISALLLGLEYLIGISYVDDTEVFKVCLDYWNSLVLELFEAHHNLDNPAVAANMMGLQIPLIPGMVDGLGSQLLQRRQLYSGPMSKLRLLMICRMAKPEEVLIVEDENGNIVRETMKDNDVLVQYKIMRETLIYLSHLDHEDTEKQPLLLYHKPNGSLDLLIRKPANWSMREASSLVDFVGDFMPVHKPANDLHNYNNDLHNYNQQEQIQMLKKLSKQLKGEDWTWNNLNTLCWAIGSISGSMMEEQENRFLVMVIRDLLNLCEITKGKDNKAVIASNIMYVVGQYPKFLRAHWKFLKTVVNKLFEFMHETHPGVQDMACDTFLKIVQKCKRKFVIIQVGENEPFVSELLSGLPSTIADLEPHQIHTFYESVGHMIQAESDPQKRDEYLQRLMELPNQKWAEIIGQARQSVDFLKDQDVIRTVLNILQTNTSVATSLGTYFLSQITLIFLDMLNVYRMYSELISNSIAEGGPFASKTSYVKLLRSVKRETLKLIETFLDKAEDQPQIGKQFVPPMMDPVLGDYARNVPDARESEVLSLFATIINKYKGAMIEDVPRIFEASFQCTLEMITKNFEDYPEHRLKFFSLLRAIATHCFPALIRLSSQQLKLVMDSIIWAFRHTERNIAETGLNLLLEMLKNFQASEFCNQFYRTYFLTIEQEIFAVLTDTFHKPGFKLHVLVLQHLFCLVESGALTEPLWDVSTVAYPYPNNTMFVREYTIKLLSTSFPNMTTSEVTQFVTGLFESRNDLSTFKNHIRDFLVQSKEFSAQDNKDLYAEEAAAQRERERQRMLSIPGLIAPNEIQDEMLDS</sequence>
<evidence type="ECO:0000256" key="2">
    <source>
        <dbReference type="ARBA" id="ARBA00004620"/>
    </source>
</evidence>
<dbReference type="GO" id="GO:0009553">
    <property type="term" value="P:embryo sac development"/>
    <property type="evidence" value="ECO:0007669"/>
    <property type="project" value="UniProtKB-ARBA"/>
</dbReference>
<name>A0A438E1Y2_VITVI</name>
<evidence type="ECO:0000259" key="10">
    <source>
        <dbReference type="SMART" id="SM01102"/>
    </source>
</evidence>
<comment type="subcellular location">
    <subcellularLocation>
        <location evidence="2">Nucleus membrane</location>
        <topology evidence="2">Peripheral membrane protein</topology>
        <orientation evidence="2">Nucleoplasmic side</orientation>
    </subcellularLocation>
    <subcellularLocation>
        <location evidence="1">Nucleus</location>
        <location evidence="1">Nuclear pore complex</location>
    </subcellularLocation>
</comment>
<dbReference type="GO" id="GO:0005643">
    <property type="term" value="C:nuclear pore"/>
    <property type="evidence" value="ECO:0007669"/>
    <property type="project" value="UniProtKB-SubCell"/>
</dbReference>
<dbReference type="Pfam" id="PF03810">
    <property type="entry name" value="IBN_N"/>
    <property type="match status" value="1"/>
</dbReference>
<dbReference type="AlphaFoldDB" id="A0A438E1Y2"/>
<evidence type="ECO:0000256" key="9">
    <source>
        <dbReference type="ARBA" id="ARBA00023242"/>
    </source>
</evidence>
<dbReference type="InterPro" id="IPR014877">
    <property type="entry name" value="XPO1_C_dom"/>
</dbReference>
<feature type="domain" description="Exportin-1 C-terminal" evidence="10">
    <location>
        <begin position="855"/>
        <end position="1177"/>
    </location>
</feature>
<dbReference type="FunFam" id="1.25.10.10:FF:000022">
    <property type="entry name" value="protein EXPORTIN 1A"/>
    <property type="match status" value="1"/>
</dbReference>
<dbReference type="GO" id="GO:0031267">
    <property type="term" value="F:small GTPase binding"/>
    <property type="evidence" value="ECO:0007669"/>
    <property type="project" value="InterPro"/>
</dbReference>
<dbReference type="InterPro" id="IPR040485">
    <property type="entry name" value="XPO1_repeat_3"/>
</dbReference>
<reference evidence="11 12" key="1">
    <citation type="journal article" date="2018" name="PLoS Genet.">
        <title>Population sequencing reveals clonal diversity and ancestral inbreeding in the grapevine cultivar Chardonnay.</title>
        <authorList>
            <person name="Roach M.J."/>
            <person name="Johnson D.L."/>
            <person name="Bohlmann J."/>
            <person name="van Vuuren H.J."/>
            <person name="Jones S.J."/>
            <person name="Pretorius I.S."/>
            <person name="Schmidt S.A."/>
            <person name="Borneman A.R."/>
        </authorList>
    </citation>
    <scope>NUCLEOTIDE SEQUENCE [LARGE SCALE GENOMIC DNA]</scope>
    <source>
        <strain evidence="12">cv. Chardonnay</strain>
        <tissue evidence="11">Leaf</tissue>
    </source>
</reference>
<dbReference type="InterPro" id="IPR041235">
    <property type="entry name" value="Exp1_repeat_2"/>
</dbReference>
<dbReference type="Pfam" id="PF08767">
    <property type="entry name" value="CRM1_C"/>
    <property type="match status" value="1"/>
</dbReference>
<evidence type="ECO:0000313" key="11">
    <source>
        <dbReference type="EMBL" id="RVW41724.1"/>
    </source>
</evidence>
<evidence type="ECO:0000256" key="8">
    <source>
        <dbReference type="ARBA" id="ARBA00023132"/>
    </source>
</evidence>
<keyword evidence="7" id="KW-0811">Translocation</keyword>
<evidence type="ECO:0000256" key="4">
    <source>
        <dbReference type="ARBA" id="ARBA00022448"/>
    </source>
</evidence>
<dbReference type="InterPro" id="IPR045065">
    <property type="entry name" value="XPO1/5"/>
</dbReference>
<dbReference type="PANTHER" id="PTHR11223">
    <property type="entry name" value="EXPORTIN 1/5"/>
    <property type="match status" value="1"/>
</dbReference>
<dbReference type="Proteomes" id="UP000288805">
    <property type="component" value="Unassembled WGS sequence"/>
</dbReference>
<gene>
    <name evidence="11" type="primary">XPO1B_2</name>
    <name evidence="11" type="ORF">CK203_082090</name>
</gene>
<dbReference type="InterPro" id="IPR041123">
    <property type="entry name" value="CRM1_repeat"/>
</dbReference>
<dbReference type="InterPro" id="IPR016024">
    <property type="entry name" value="ARM-type_fold"/>
</dbReference>
<keyword evidence="4" id="KW-0813">Transport</keyword>
<proteinExistence type="inferred from homology"/>
<dbReference type="Gene3D" id="1.25.10.10">
    <property type="entry name" value="Leucine-rich Repeat Variant"/>
    <property type="match status" value="2"/>
</dbReference>
<dbReference type="GO" id="GO:0009846">
    <property type="term" value="P:pollen germination"/>
    <property type="evidence" value="ECO:0007669"/>
    <property type="project" value="UniProtKB-ARBA"/>
</dbReference>
<keyword evidence="5" id="KW-0509">mRNA transport</keyword>
<dbReference type="SMART" id="SM01102">
    <property type="entry name" value="CRM1_C"/>
    <property type="match status" value="1"/>
</dbReference>
<keyword evidence="8" id="KW-0906">Nuclear pore complex</keyword>
<dbReference type="InterPro" id="IPR001494">
    <property type="entry name" value="Importin-beta_N"/>
</dbReference>
<dbReference type="Pfam" id="PF08389">
    <property type="entry name" value="Xpo1"/>
    <property type="match status" value="1"/>
</dbReference>
<dbReference type="Pfam" id="PF18784">
    <property type="entry name" value="CRM1_repeat_2"/>
    <property type="match status" value="1"/>
</dbReference>
<dbReference type="Pfam" id="PF18777">
    <property type="entry name" value="CRM1_repeat"/>
    <property type="match status" value="1"/>
</dbReference>
<evidence type="ECO:0000256" key="1">
    <source>
        <dbReference type="ARBA" id="ARBA00004567"/>
    </source>
</evidence>
<comment type="similarity">
    <text evidence="3">Belongs to the exportin family.</text>
</comment>
<evidence type="ECO:0000256" key="5">
    <source>
        <dbReference type="ARBA" id="ARBA00022816"/>
    </source>
</evidence>
<dbReference type="GO" id="GO:0006611">
    <property type="term" value="P:protein export from nucleus"/>
    <property type="evidence" value="ECO:0007669"/>
    <property type="project" value="InterPro"/>
</dbReference>
<accession>A0A438E1Y2</accession>
<dbReference type="Pfam" id="PF18787">
    <property type="entry name" value="CRM1_repeat_3"/>
    <property type="match status" value="1"/>
</dbReference>
<protein>
    <submittedName>
        <fullName evidence="11">Protein EXPORTIN 1B</fullName>
    </submittedName>
</protein>
<dbReference type="EMBL" id="QGNW01001432">
    <property type="protein sequence ID" value="RVW41724.1"/>
    <property type="molecule type" value="Genomic_DNA"/>
</dbReference>
<dbReference type="GO" id="GO:0009860">
    <property type="term" value="P:pollen tube growth"/>
    <property type="evidence" value="ECO:0007669"/>
    <property type="project" value="UniProtKB-ARBA"/>
</dbReference>
<evidence type="ECO:0000256" key="6">
    <source>
        <dbReference type="ARBA" id="ARBA00022927"/>
    </source>
</evidence>
<dbReference type="SUPFAM" id="SSF48371">
    <property type="entry name" value="ARM repeat"/>
    <property type="match status" value="2"/>
</dbReference>
<keyword evidence="6" id="KW-0653">Protein transport</keyword>
<evidence type="ECO:0000256" key="7">
    <source>
        <dbReference type="ARBA" id="ARBA00023010"/>
    </source>
</evidence>
<evidence type="ECO:0000313" key="12">
    <source>
        <dbReference type="Proteomes" id="UP000288805"/>
    </source>
</evidence>
<dbReference type="GO" id="GO:0031965">
    <property type="term" value="C:nuclear membrane"/>
    <property type="evidence" value="ECO:0007669"/>
    <property type="project" value="UniProtKB-SubCell"/>
</dbReference>
<dbReference type="InterPro" id="IPR013598">
    <property type="entry name" value="Exportin-1/Importin-b-like"/>
</dbReference>
<dbReference type="InterPro" id="IPR011989">
    <property type="entry name" value="ARM-like"/>
</dbReference>
<dbReference type="GO" id="GO:0051028">
    <property type="term" value="P:mRNA transport"/>
    <property type="evidence" value="ECO:0007669"/>
    <property type="project" value="UniProtKB-KW"/>
</dbReference>